<feature type="transmembrane region" description="Helical" evidence="1">
    <location>
        <begin position="342"/>
        <end position="361"/>
    </location>
</feature>
<feature type="transmembrane region" description="Helical" evidence="1">
    <location>
        <begin position="321"/>
        <end position="337"/>
    </location>
</feature>
<evidence type="ECO:0000313" key="2">
    <source>
        <dbReference type="EMBL" id="CAB4624561.1"/>
    </source>
</evidence>
<evidence type="ECO:0000256" key="1">
    <source>
        <dbReference type="SAM" id="Phobius"/>
    </source>
</evidence>
<dbReference type="EMBL" id="CAEZVM010000003">
    <property type="protein sequence ID" value="CAB4624561.1"/>
    <property type="molecule type" value="Genomic_DNA"/>
</dbReference>
<sequence length="400" mass="43440">MDTLSKARGTIRAALLISASLGVHVWLVFLSRVFEDARAFGDLSLYNYWAFQLNQGSPIYGVATEWIYPALAIAPIWLPSLFTGMSYELAWLAMVFLINTAVVLAIDSGRRGVKPTGASWFFMLSIALLGPVAISRIDSISVAMAIFGILRIASARFGVAAFLFTIAGWIKIWPVALFLSMIASFRTRTGPLVIAAGTSVTILLVGFGFGGSAVLSFVGSQQDRGLQIESVLATPWMWLAKSGFSKIYFDDDVLTNQVSGPLVTDLASWSNWFMLLALIITLGLAARAVHNGQKPNHVFVWASLAAVAELIAFNKVGSPQFMLWLAVPLLAGIYLGVSKFKVALASVLVILLLTQLIYPIFYLDLLALEEVPLWILTLRNLLLLGLVVVGNLRLAGKQAL</sequence>
<feature type="transmembrane region" description="Helical" evidence="1">
    <location>
        <begin position="12"/>
        <end position="34"/>
    </location>
</feature>
<proteinExistence type="predicted"/>
<reference evidence="2" key="1">
    <citation type="submission" date="2020-05" db="EMBL/GenBank/DDBJ databases">
        <authorList>
            <person name="Chiriac C."/>
            <person name="Salcher M."/>
            <person name="Ghai R."/>
            <person name="Kavagutti S V."/>
        </authorList>
    </citation>
    <scope>NUCLEOTIDE SEQUENCE</scope>
</reference>
<feature type="transmembrane region" description="Helical" evidence="1">
    <location>
        <begin position="89"/>
        <end position="106"/>
    </location>
</feature>
<gene>
    <name evidence="2" type="ORF">UFOPK2032_00128</name>
</gene>
<keyword evidence="1" id="KW-0472">Membrane</keyword>
<name>A0A6J6IJ69_9ZZZZ</name>
<dbReference type="AlphaFoldDB" id="A0A6J6IJ69"/>
<keyword evidence="1" id="KW-0812">Transmembrane</keyword>
<feature type="transmembrane region" description="Helical" evidence="1">
    <location>
        <begin position="118"/>
        <end position="137"/>
    </location>
</feature>
<keyword evidence="1" id="KW-1133">Transmembrane helix</keyword>
<protein>
    <submittedName>
        <fullName evidence="2">Unannotated protein</fullName>
    </submittedName>
</protein>
<feature type="transmembrane region" description="Helical" evidence="1">
    <location>
        <begin position="298"/>
        <end position="315"/>
    </location>
</feature>
<feature type="transmembrane region" description="Helical" evidence="1">
    <location>
        <begin position="192"/>
        <end position="218"/>
    </location>
</feature>
<accession>A0A6J6IJ69</accession>
<feature type="transmembrane region" description="Helical" evidence="1">
    <location>
        <begin position="269"/>
        <end position="286"/>
    </location>
</feature>
<organism evidence="2">
    <name type="scientific">freshwater metagenome</name>
    <dbReference type="NCBI Taxonomy" id="449393"/>
    <lineage>
        <taxon>unclassified sequences</taxon>
        <taxon>metagenomes</taxon>
        <taxon>ecological metagenomes</taxon>
    </lineage>
</organism>
<feature type="transmembrane region" description="Helical" evidence="1">
    <location>
        <begin position="373"/>
        <end position="394"/>
    </location>
</feature>
<feature type="transmembrane region" description="Helical" evidence="1">
    <location>
        <begin position="149"/>
        <end position="172"/>
    </location>
</feature>